<keyword evidence="8" id="KW-1185">Reference proteome</keyword>
<dbReference type="PANTHER" id="PTHR34605">
    <property type="entry name" value="PHAGE_INTEGRASE DOMAIN-CONTAINING PROTEIN"/>
    <property type="match status" value="1"/>
</dbReference>
<evidence type="ECO:0000259" key="6">
    <source>
        <dbReference type="PROSITE" id="PS51900"/>
    </source>
</evidence>
<dbReference type="SUPFAM" id="SSF47823">
    <property type="entry name" value="lambda integrase-like, N-terminal domain"/>
    <property type="match status" value="1"/>
</dbReference>
<dbReference type="CDD" id="cd00799">
    <property type="entry name" value="INT_Cre_C"/>
    <property type="match status" value="1"/>
</dbReference>
<dbReference type="InterPro" id="IPR013762">
    <property type="entry name" value="Integrase-like_cat_sf"/>
</dbReference>
<keyword evidence="1" id="KW-0229">DNA integration</keyword>
<evidence type="ECO:0000256" key="1">
    <source>
        <dbReference type="ARBA" id="ARBA00022908"/>
    </source>
</evidence>
<sequence length="341" mass="36233">MAADASGTAKGRAGEIALVPGTPPPGTLAELEGRAERYFRSARAPNTIKAYRHDVSDFEVWCKVDAGGLPPLPAAPATVALYLADLAGRGLKASTIRRRVASIAQLHQEADLEDPTKTKAVKNTYRGIVREIGSYQEGKAPMLGPTVRRVLSAFAGEHGPAAKRDRAILLAGLAGGYRVGELASLFVEDVEFEDGGAVVLLRGSKTDQQQAGTFKGIPHGRRPETCPVTHLRAWIGELRKTGRHAGPLFCAVGRYGNLRKGGMAADSVSRVVSKRAQAAGLDPERYTGHSLRAGLVTGASEGGASDKTIMDQSKHSNLATVNRYKRRSGLFKNNAADYLGL</sequence>
<dbReference type="InterPro" id="IPR010998">
    <property type="entry name" value="Integrase_recombinase_N"/>
</dbReference>
<evidence type="ECO:0000256" key="3">
    <source>
        <dbReference type="ARBA" id="ARBA00023172"/>
    </source>
</evidence>
<dbReference type="PROSITE" id="PS51900">
    <property type="entry name" value="CB"/>
    <property type="match status" value="1"/>
</dbReference>
<dbReference type="Proteomes" id="UP000501452">
    <property type="component" value="Plasmid unnamed1"/>
</dbReference>
<feature type="domain" description="Tyr recombinase" evidence="5">
    <location>
        <begin position="137"/>
        <end position="337"/>
    </location>
</feature>
<keyword evidence="2 4" id="KW-0238">DNA-binding</keyword>
<evidence type="ECO:0000256" key="4">
    <source>
        <dbReference type="PROSITE-ProRule" id="PRU01248"/>
    </source>
</evidence>
<evidence type="ECO:0000256" key="2">
    <source>
        <dbReference type="ARBA" id="ARBA00023125"/>
    </source>
</evidence>
<dbReference type="Gene3D" id="1.10.443.10">
    <property type="entry name" value="Intergrase catalytic core"/>
    <property type="match status" value="1"/>
</dbReference>
<dbReference type="AlphaFoldDB" id="A0A6G8QG51"/>
<evidence type="ECO:0000313" key="7">
    <source>
        <dbReference type="EMBL" id="QIN85432.1"/>
    </source>
</evidence>
<dbReference type="InterPro" id="IPR044068">
    <property type="entry name" value="CB"/>
</dbReference>
<gene>
    <name evidence="7" type="ORF">GBA63_22285</name>
</gene>
<dbReference type="KEGG" id="rub:GBA63_22285"/>
<dbReference type="GO" id="GO:0003677">
    <property type="term" value="F:DNA binding"/>
    <property type="evidence" value="ECO:0007669"/>
    <property type="project" value="UniProtKB-UniRule"/>
</dbReference>
<dbReference type="RefSeq" id="WP_166180732.1">
    <property type="nucleotide sequence ID" value="NZ_CP045120.1"/>
</dbReference>
<dbReference type="EMBL" id="CP045120">
    <property type="protein sequence ID" value="QIN85432.1"/>
    <property type="molecule type" value="Genomic_DNA"/>
</dbReference>
<evidence type="ECO:0000313" key="8">
    <source>
        <dbReference type="Proteomes" id="UP000501452"/>
    </source>
</evidence>
<keyword evidence="3" id="KW-0233">DNA recombination</keyword>
<dbReference type="SUPFAM" id="SSF56349">
    <property type="entry name" value="DNA breaking-rejoining enzymes"/>
    <property type="match status" value="1"/>
</dbReference>
<dbReference type="PANTHER" id="PTHR34605:SF3">
    <property type="entry name" value="P CELL-TYPE AGGLUTINATION PROTEIN MAP4-LIKE-RELATED"/>
    <property type="match status" value="1"/>
</dbReference>
<evidence type="ECO:0000259" key="5">
    <source>
        <dbReference type="PROSITE" id="PS51898"/>
    </source>
</evidence>
<dbReference type="InterPro" id="IPR011010">
    <property type="entry name" value="DNA_brk_join_enz"/>
</dbReference>
<dbReference type="Pfam" id="PF02899">
    <property type="entry name" value="Phage_int_SAM_1"/>
    <property type="match status" value="1"/>
</dbReference>
<reference evidence="7 8" key="1">
    <citation type="submission" date="2019-10" db="EMBL/GenBank/DDBJ databases">
        <title>Rubrobacter sp nov SCSIO 52090 isolated from a deep-sea sediment in the South China Sea.</title>
        <authorList>
            <person name="Chen R.W."/>
        </authorList>
    </citation>
    <scope>NUCLEOTIDE SEQUENCE [LARGE SCALE GENOMIC DNA]</scope>
    <source>
        <strain evidence="7 8">SCSIO 52909</strain>
        <plasmid evidence="7 8">unnamed1</plasmid>
    </source>
</reference>
<dbReference type="PROSITE" id="PS51898">
    <property type="entry name" value="TYR_RECOMBINASE"/>
    <property type="match status" value="1"/>
</dbReference>
<proteinExistence type="predicted"/>
<name>A0A6G8QG51_9ACTN</name>
<dbReference type="Pfam" id="PF00589">
    <property type="entry name" value="Phage_integrase"/>
    <property type="match status" value="1"/>
</dbReference>
<dbReference type="InterPro" id="IPR002104">
    <property type="entry name" value="Integrase_catalytic"/>
</dbReference>
<feature type="domain" description="Core-binding (CB)" evidence="6">
    <location>
        <begin position="29"/>
        <end position="111"/>
    </location>
</feature>
<accession>A0A6G8QG51</accession>
<organism evidence="7 8">
    <name type="scientific">Rubrobacter tropicus</name>
    <dbReference type="NCBI Taxonomy" id="2653851"/>
    <lineage>
        <taxon>Bacteria</taxon>
        <taxon>Bacillati</taxon>
        <taxon>Actinomycetota</taxon>
        <taxon>Rubrobacteria</taxon>
        <taxon>Rubrobacterales</taxon>
        <taxon>Rubrobacteraceae</taxon>
        <taxon>Rubrobacter</taxon>
    </lineage>
</organism>
<dbReference type="InterPro" id="IPR052925">
    <property type="entry name" value="Phage_Integrase-like_Recomb"/>
</dbReference>
<geneLocation type="plasmid" evidence="7 8">
    <name>unnamed1</name>
</geneLocation>
<dbReference type="InterPro" id="IPR004107">
    <property type="entry name" value="Integrase_SAM-like_N"/>
</dbReference>
<keyword evidence="7" id="KW-0614">Plasmid</keyword>
<protein>
    <submittedName>
        <fullName evidence="7">Tyrosine-type recombinase/integrase</fullName>
    </submittedName>
</protein>
<dbReference type="GO" id="GO:0015074">
    <property type="term" value="P:DNA integration"/>
    <property type="evidence" value="ECO:0007669"/>
    <property type="project" value="UniProtKB-KW"/>
</dbReference>
<dbReference type="GO" id="GO:0006310">
    <property type="term" value="P:DNA recombination"/>
    <property type="evidence" value="ECO:0007669"/>
    <property type="project" value="UniProtKB-KW"/>
</dbReference>
<dbReference type="Gene3D" id="1.10.150.130">
    <property type="match status" value="1"/>
</dbReference>